<feature type="domain" description="PepSY" evidence="2">
    <location>
        <begin position="114"/>
        <end position="168"/>
    </location>
</feature>
<dbReference type="Gene3D" id="3.10.450.40">
    <property type="match status" value="1"/>
</dbReference>
<evidence type="ECO:0000256" key="1">
    <source>
        <dbReference type="SAM" id="SignalP"/>
    </source>
</evidence>
<reference evidence="3" key="2">
    <citation type="submission" date="2021-04" db="EMBL/GenBank/DDBJ databases">
        <authorList>
            <person name="Gilroy R."/>
        </authorList>
    </citation>
    <scope>NUCLEOTIDE SEQUENCE</scope>
    <source>
        <strain evidence="3">ChiHecec2B26-446</strain>
    </source>
</reference>
<evidence type="ECO:0000313" key="4">
    <source>
        <dbReference type="Proteomes" id="UP000886752"/>
    </source>
</evidence>
<feature type="domain" description="PepSY" evidence="2">
    <location>
        <begin position="37"/>
        <end position="96"/>
    </location>
</feature>
<dbReference type="EMBL" id="DXHV01000083">
    <property type="protein sequence ID" value="HIW01586.1"/>
    <property type="molecule type" value="Genomic_DNA"/>
</dbReference>
<evidence type="ECO:0000259" key="2">
    <source>
        <dbReference type="Pfam" id="PF03413"/>
    </source>
</evidence>
<evidence type="ECO:0000313" key="3">
    <source>
        <dbReference type="EMBL" id="HIW01586.1"/>
    </source>
</evidence>
<proteinExistence type="predicted"/>
<keyword evidence="1" id="KW-0732">Signal</keyword>
<protein>
    <submittedName>
        <fullName evidence="3">PepSY domain-containing protein</fullName>
    </submittedName>
</protein>
<dbReference type="InterPro" id="IPR025711">
    <property type="entry name" value="PepSY"/>
</dbReference>
<accession>A0A9D1PYV2</accession>
<reference evidence="3" key="1">
    <citation type="journal article" date="2021" name="PeerJ">
        <title>Extensive microbial diversity within the chicken gut microbiome revealed by metagenomics and culture.</title>
        <authorList>
            <person name="Gilroy R."/>
            <person name="Ravi A."/>
            <person name="Getino M."/>
            <person name="Pursley I."/>
            <person name="Horton D.L."/>
            <person name="Alikhan N.F."/>
            <person name="Baker D."/>
            <person name="Gharbi K."/>
            <person name="Hall N."/>
            <person name="Watson M."/>
            <person name="Adriaenssens E.M."/>
            <person name="Foster-Nyarko E."/>
            <person name="Jarju S."/>
            <person name="Secka A."/>
            <person name="Antonio M."/>
            <person name="Oren A."/>
            <person name="Chaudhuri R.R."/>
            <person name="La Ragione R."/>
            <person name="Hildebrand F."/>
            <person name="Pallen M.J."/>
        </authorList>
    </citation>
    <scope>NUCLEOTIDE SEQUENCE</scope>
    <source>
        <strain evidence="3">ChiHecec2B26-446</strain>
    </source>
</reference>
<feature type="signal peptide" evidence="1">
    <location>
        <begin position="1"/>
        <end position="29"/>
    </location>
</feature>
<sequence>MLFCPKHLRPRRLASLLLPALLFVPLVLADAQPACAVSPEDALAIALENAKVPRRDLTDLKIQREEEGGLPVYKIEFETEYGDYDFCVTRRDGEIVDADYEVQEEWVHHLGGHPVSAADVRRLVASRIPGARAEDIRVRREGDGQPRYEGFCQFRGIKYEFEVDAGTGIITDWNADLRR</sequence>
<comment type="caution">
    <text evidence="3">The sequence shown here is derived from an EMBL/GenBank/DDBJ whole genome shotgun (WGS) entry which is preliminary data.</text>
</comment>
<organism evidence="3 4">
    <name type="scientific">Candidatus Desulfovibrio intestinipullorum</name>
    <dbReference type="NCBI Taxonomy" id="2838536"/>
    <lineage>
        <taxon>Bacteria</taxon>
        <taxon>Pseudomonadati</taxon>
        <taxon>Thermodesulfobacteriota</taxon>
        <taxon>Desulfovibrionia</taxon>
        <taxon>Desulfovibrionales</taxon>
        <taxon>Desulfovibrionaceae</taxon>
        <taxon>Desulfovibrio</taxon>
    </lineage>
</organism>
<gene>
    <name evidence="3" type="ORF">H9894_10445</name>
</gene>
<dbReference type="Pfam" id="PF03413">
    <property type="entry name" value="PepSY"/>
    <property type="match status" value="2"/>
</dbReference>
<feature type="chain" id="PRO_5038934138" evidence="1">
    <location>
        <begin position="30"/>
        <end position="179"/>
    </location>
</feature>
<dbReference type="AlphaFoldDB" id="A0A9D1PYV2"/>
<name>A0A9D1PYV2_9BACT</name>
<dbReference type="Proteomes" id="UP000886752">
    <property type="component" value="Unassembled WGS sequence"/>
</dbReference>